<dbReference type="EMBL" id="UYYG01001251">
    <property type="protein sequence ID" value="VDN60846.1"/>
    <property type="molecule type" value="Genomic_DNA"/>
</dbReference>
<protein>
    <submittedName>
        <fullName evidence="7">ShKT domain-containing protein</fullName>
    </submittedName>
</protein>
<evidence type="ECO:0000256" key="1">
    <source>
        <dbReference type="PROSITE-ProRule" id="PRU01005"/>
    </source>
</evidence>
<evidence type="ECO:0000259" key="3">
    <source>
        <dbReference type="PROSITE" id="PS51670"/>
    </source>
</evidence>
<evidence type="ECO:0000256" key="2">
    <source>
        <dbReference type="SAM" id="SignalP"/>
    </source>
</evidence>
<dbReference type="PROSITE" id="PS51670">
    <property type="entry name" value="SHKT"/>
    <property type="match status" value="1"/>
</dbReference>
<feature type="chain" id="PRO_5033720545" evidence="2">
    <location>
        <begin position="19"/>
        <end position="163"/>
    </location>
</feature>
<dbReference type="Proteomes" id="UP000274756">
    <property type="component" value="Unassembled WGS sequence"/>
</dbReference>
<evidence type="ECO:0000313" key="4">
    <source>
        <dbReference type="EMBL" id="VDN60846.1"/>
    </source>
</evidence>
<keyword evidence="1" id="KW-1015">Disulfide bond</keyword>
<reference evidence="4 6" key="2">
    <citation type="submission" date="2018-11" db="EMBL/GenBank/DDBJ databases">
        <authorList>
            <consortium name="Pathogen Informatics"/>
        </authorList>
    </citation>
    <scope>NUCLEOTIDE SEQUENCE [LARGE SCALE GENOMIC DNA]</scope>
</reference>
<dbReference type="Gene3D" id="1.10.10.1940">
    <property type="match status" value="1"/>
</dbReference>
<evidence type="ECO:0000313" key="7">
    <source>
        <dbReference type="WBParaSite" id="DME_0000996901-mRNA-1"/>
    </source>
</evidence>
<organism evidence="5 7">
    <name type="scientific">Dracunculus medinensis</name>
    <name type="common">Guinea worm</name>
    <dbReference type="NCBI Taxonomy" id="318479"/>
    <lineage>
        <taxon>Eukaryota</taxon>
        <taxon>Metazoa</taxon>
        <taxon>Ecdysozoa</taxon>
        <taxon>Nematoda</taxon>
        <taxon>Chromadorea</taxon>
        <taxon>Rhabditida</taxon>
        <taxon>Spirurina</taxon>
        <taxon>Dracunculoidea</taxon>
        <taxon>Dracunculidae</taxon>
        <taxon>Dracunculus</taxon>
    </lineage>
</organism>
<proteinExistence type="predicted"/>
<dbReference type="InterPro" id="IPR003582">
    <property type="entry name" value="ShKT_dom"/>
</dbReference>
<feature type="domain" description="ShKT" evidence="3">
    <location>
        <begin position="129"/>
        <end position="163"/>
    </location>
</feature>
<dbReference type="Pfam" id="PF01549">
    <property type="entry name" value="ShK"/>
    <property type="match status" value="2"/>
</dbReference>
<evidence type="ECO:0000313" key="6">
    <source>
        <dbReference type="Proteomes" id="UP000274756"/>
    </source>
</evidence>
<dbReference type="WBParaSite" id="DME_0000996901-mRNA-1">
    <property type="protein sequence ID" value="DME_0000996901-mRNA-1"/>
    <property type="gene ID" value="DME_0000996901"/>
</dbReference>
<dbReference type="Proteomes" id="UP000038040">
    <property type="component" value="Unplaced"/>
</dbReference>
<accession>A0A0N4UPR9</accession>
<keyword evidence="2" id="KW-0732">Signal</keyword>
<keyword evidence="6" id="KW-1185">Reference proteome</keyword>
<evidence type="ECO:0000313" key="5">
    <source>
        <dbReference type="Proteomes" id="UP000038040"/>
    </source>
</evidence>
<gene>
    <name evidence="4" type="ORF">DME_LOCUS10819</name>
</gene>
<feature type="signal peptide" evidence="2">
    <location>
        <begin position="1"/>
        <end position="18"/>
    </location>
</feature>
<sequence length="163" mass="18127">MILALFLILLKYLDETNGDDTVVITECHNGGSTEQNVPMDQIPRRPLPSVLACRDNGQNGLCNALFPINDALADNANLRKAYKVHKDCFAPTHSSIATKFCASTCALCCKTPQFSGCLDRTTTVASSNCRDERVDCARHLQFCHVQPFSSYYSLYCRKTCKFC</sequence>
<comment type="caution">
    <text evidence="1">Lacks conserved residue(s) required for the propagation of feature annotation.</text>
</comment>
<name>A0A0N4UPR9_DRAME</name>
<reference evidence="7" key="1">
    <citation type="submission" date="2017-02" db="UniProtKB">
        <authorList>
            <consortium name="WormBaseParasite"/>
        </authorList>
    </citation>
    <scope>IDENTIFICATION</scope>
</reference>
<feature type="disulfide bond" evidence="1">
    <location>
        <begin position="129"/>
        <end position="163"/>
    </location>
</feature>
<dbReference type="OrthoDB" id="5813795at2759"/>
<dbReference type="AlphaFoldDB" id="A0A0N4UPR9"/>